<proteinExistence type="predicted"/>
<keyword evidence="1" id="KW-0812">Transmembrane</keyword>
<feature type="transmembrane region" description="Helical" evidence="1">
    <location>
        <begin position="104"/>
        <end position="126"/>
    </location>
</feature>
<keyword evidence="3" id="KW-1185">Reference proteome</keyword>
<evidence type="ECO:0000313" key="2">
    <source>
        <dbReference type="EMBL" id="QGM44249.1"/>
    </source>
</evidence>
<evidence type="ECO:0000313" key="3">
    <source>
        <dbReference type="Proteomes" id="UP000309061"/>
    </source>
</evidence>
<dbReference type="KEGG" id="mhey:H2LOC_000210"/>
<gene>
    <name evidence="2" type="ORF">H2LOC_000210</name>
</gene>
<reference evidence="2 3" key="1">
    <citation type="submission" date="2019-11" db="EMBL/GenBank/DDBJ databases">
        <title>The genome sequence of Methylocystis heyeri.</title>
        <authorList>
            <person name="Oshkin I.Y."/>
            <person name="Miroshnikov K."/>
            <person name="Dedysh S.N."/>
        </authorList>
    </citation>
    <scope>NUCLEOTIDE SEQUENCE [LARGE SCALE GENOMIC DNA]</scope>
    <source>
        <strain evidence="2 3">H2</strain>
    </source>
</reference>
<organism evidence="2 3">
    <name type="scientific">Methylocystis heyeri</name>
    <dbReference type="NCBI Taxonomy" id="391905"/>
    <lineage>
        <taxon>Bacteria</taxon>
        <taxon>Pseudomonadati</taxon>
        <taxon>Pseudomonadota</taxon>
        <taxon>Alphaproteobacteria</taxon>
        <taxon>Hyphomicrobiales</taxon>
        <taxon>Methylocystaceae</taxon>
        <taxon>Methylocystis</taxon>
    </lineage>
</organism>
<dbReference type="AlphaFoldDB" id="A0A6B8K8K9"/>
<sequence>MKLPEPGERSFTPENVRIRDGMAIEALAAGRRRRLVLRQASGRPATDKDASMPRMFVSLNESFASSQASATGRRKVRGIANAAALLEQNDGGPDKRISLWSIGLTGFLIALAGGCLVTALGTAIHFPH</sequence>
<keyword evidence="1" id="KW-1133">Transmembrane helix</keyword>
<dbReference type="Proteomes" id="UP000309061">
    <property type="component" value="Chromosome"/>
</dbReference>
<protein>
    <submittedName>
        <fullName evidence="2">Uncharacterized protein</fullName>
    </submittedName>
</protein>
<accession>A0A6B8K8K9</accession>
<dbReference type="EMBL" id="CP046052">
    <property type="protein sequence ID" value="QGM44249.1"/>
    <property type="molecule type" value="Genomic_DNA"/>
</dbReference>
<dbReference type="RefSeq" id="WP_136494558.1">
    <property type="nucleotide sequence ID" value="NZ_CP046052.1"/>
</dbReference>
<name>A0A6B8K8K9_9HYPH</name>
<keyword evidence="1" id="KW-0472">Membrane</keyword>
<evidence type="ECO:0000256" key="1">
    <source>
        <dbReference type="SAM" id="Phobius"/>
    </source>
</evidence>